<feature type="binding site" evidence="13">
    <location>
        <position position="210"/>
    </location>
    <ligand>
        <name>Zn(2+)</name>
        <dbReference type="ChEBI" id="CHEBI:29105"/>
    </ligand>
</feature>
<evidence type="ECO:0000256" key="12">
    <source>
        <dbReference type="ARBA" id="ARBA00047398"/>
    </source>
</evidence>
<dbReference type="InterPro" id="IPR009080">
    <property type="entry name" value="tRNAsynth_Ia_anticodon-bd"/>
</dbReference>
<sequence>MQEIKVYNTLTKQKTIFKPVIDGEAKIYVCGVTPYNHPHIGNARPSVTWDVIRRYLEYVGYKVVLVQNFTDVDDKIINKANAENSDWKTISTRYIDAYFKVIDALHVRRASIYPKVSEHMDDIIHMIEKLIANGHAYQLDNDVYYDISTFESYCQLSGRKIEDMLAGARVTINTDKRNPGDFALWKGAKPGEPFWESPWGKGRPGWHIECSAMSIHFLGETFDFHGGGSDLIFPHHENEIAQSEGCTGKHFVNYWLHNGFITINQEKMSKSLNNFFLVKDVLEKYSADALRFFLLSTHYRSPLDFSDERLDEAERNMSRLTDVIEKIKELTVLNGNHECEAAKELLLASESTMQYFNKAMADDFNTGLATGSMFDLAKAINVYYTAVHNGIENNRNVAEKACIALKTMMNILGILESKWEIKDISSNEEYEALMKVILDIRQEARSQKLYNMSDAIRDKLGEIGIVIEDSPTGARWKKRGI</sequence>
<evidence type="ECO:0000256" key="9">
    <source>
        <dbReference type="ARBA" id="ARBA00022840"/>
    </source>
</evidence>
<keyword evidence="19" id="KW-1185">Reference proteome</keyword>
<dbReference type="SUPFAM" id="SSF47323">
    <property type="entry name" value="Anticodon-binding domain of a subclass of class I aminoacyl-tRNA synthetases"/>
    <property type="match status" value="1"/>
</dbReference>
<reference evidence="18" key="2">
    <citation type="submission" date="2016-08" db="EMBL/GenBank/DDBJ databases">
        <authorList>
            <person name="Holder M.E."/>
            <person name="Ajami N.J."/>
            <person name="Petrosino J.F."/>
        </authorList>
    </citation>
    <scope>NUCLEOTIDE SEQUENCE [LARGE SCALE GENOMIC DNA]</scope>
    <source>
        <strain evidence="18">F0677</strain>
    </source>
</reference>
<dbReference type="EC" id="6.1.1.16" evidence="13"/>
<dbReference type="InterPro" id="IPR015803">
    <property type="entry name" value="Cys-tRNA-ligase"/>
</dbReference>
<comment type="similarity">
    <text evidence="2 13">Belongs to the class-I aminoacyl-tRNA synthetase family.</text>
</comment>
<evidence type="ECO:0000256" key="2">
    <source>
        <dbReference type="ARBA" id="ARBA00005594"/>
    </source>
</evidence>
<keyword evidence="8 13" id="KW-0862">Zinc</keyword>
<dbReference type="GO" id="GO:0006423">
    <property type="term" value="P:cysteinyl-tRNA aminoacylation"/>
    <property type="evidence" value="ECO:0007669"/>
    <property type="project" value="UniProtKB-UniRule"/>
</dbReference>
<dbReference type="EMBL" id="CP017037">
    <property type="protein sequence ID" value="AOH39080.1"/>
    <property type="molecule type" value="Genomic_DNA"/>
</dbReference>
<evidence type="ECO:0000256" key="1">
    <source>
        <dbReference type="ARBA" id="ARBA00004496"/>
    </source>
</evidence>
<dbReference type="RefSeq" id="WP_022513480.1">
    <property type="nucleotide sequence ID" value="NZ_CP017037.1"/>
</dbReference>
<dbReference type="GO" id="GO:0005524">
    <property type="term" value="F:ATP binding"/>
    <property type="evidence" value="ECO:0007669"/>
    <property type="project" value="UniProtKB-UniRule"/>
</dbReference>
<reference evidence="17 19" key="3">
    <citation type="submission" date="2018-08" db="EMBL/GenBank/DDBJ databases">
        <title>Draft genome sequence of Dialister pneumosintes KCOM 1685.</title>
        <authorList>
            <person name="Kook J.-K."/>
            <person name="Park S.-N."/>
            <person name="Lim Y.K."/>
        </authorList>
    </citation>
    <scope>NUCLEOTIDE SEQUENCE [LARGE SCALE GENOMIC DNA]</scope>
    <source>
        <strain evidence="17 19">KCOM 1685</strain>
    </source>
</reference>
<keyword evidence="9 13" id="KW-0067">ATP-binding</keyword>
<dbReference type="Proteomes" id="UP000266262">
    <property type="component" value="Unassembled WGS sequence"/>
</dbReference>
<evidence type="ECO:0000313" key="19">
    <source>
        <dbReference type="Proteomes" id="UP000266262"/>
    </source>
</evidence>
<dbReference type="InterPro" id="IPR015273">
    <property type="entry name" value="Cys-tRNA-synt_Ia_DALR"/>
</dbReference>
<evidence type="ECO:0000313" key="16">
    <source>
        <dbReference type="EMBL" id="AOH39080.1"/>
    </source>
</evidence>
<dbReference type="GO" id="GO:0005829">
    <property type="term" value="C:cytosol"/>
    <property type="evidence" value="ECO:0007669"/>
    <property type="project" value="TreeGrafter"/>
</dbReference>
<dbReference type="SMART" id="SM00840">
    <property type="entry name" value="DALR_2"/>
    <property type="match status" value="1"/>
</dbReference>
<evidence type="ECO:0000256" key="14">
    <source>
        <dbReference type="SAM" id="Coils"/>
    </source>
</evidence>
<feature type="binding site" evidence="13">
    <location>
        <position position="270"/>
    </location>
    <ligand>
        <name>ATP</name>
        <dbReference type="ChEBI" id="CHEBI:30616"/>
    </ligand>
</feature>
<dbReference type="FunFam" id="3.40.50.620:FF:000009">
    <property type="entry name" value="Cysteine--tRNA ligase"/>
    <property type="match status" value="1"/>
</dbReference>
<dbReference type="InterPro" id="IPR032678">
    <property type="entry name" value="tRNA-synt_1_cat_dom"/>
</dbReference>
<dbReference type="PANTHER" id="PTHR10890:SF3">
    <property type="entry name" value="CYSTEINE--TRNA LIGASE, CYTOPLASMIC"/>
    <property type="match status" value="1"/>
</dbReference>
<keyword evidence="5 13" id="KW-0436">Ligase</keyword>
<feature type="binding site" evidence="13">
    <location>
        <position position="239"/>
    </location>
    <ligand>
        <name>Zn(2+)</name>
        <dbReference type="ChEBI" id="CHEBI:29105"/>
    </ligand>
</feature>
<comment type="cofactor">
    <cofactor evidence="13">
        <name>Zn(2+)</name>
        <dbReference type="ChEBI" id="CHEBI:29105"/>
    </cofactor>
    <text evidence="13">Binds 1 zinc ion per subunit.</text>
</comment>
<evidence type="ECO:0000256" key="5">
    <source>
        <dbReference type="ARBA" id="ARBA00022598"/>
    </source>
</evidence>
<keyword evidence="14" id="KW-0175">Coiled coil</keyword>
<dbReference type="Pfam" id="PF01406">
    <property type="entry name" value="tRNA-synt_1e"/>
    <property type="match status" value="1"/>
</dbReference>
<keyword evidence="4 13" id="KW-0963">Cytoplasm</keyword>
<feature type="short sequence motif" description="'HIGH' region" evidence="13">
    <location>
        <begin position="32"/>
        <end position="42"/>
    </location>
</feature>
<name>A0A1B3WDN4_9FIRM</name>
<dbReference type="Pfam" id="PF09190">
    <property type="entry name" value="DALR_2"/>
    <property type="match status" value="1"/>
</dbReference>
<dbReference type="PANTHER" id="PTHR10890">
    <property type="entry name" value="CYSTEINYL-TRNA SYNTHETASE"/>
    <property type="match status" value="1"/>
</dbReference>
<evidence type="ECO:0000256" key="3">
    <source>
        <dbReference type="ARBA" id="ARBA00011245"/>
    </source>
</evidence>
<keyword evidence="7 13" id="KW-0547">Nucleotide-binding</keyword>
<proteinExistence type="inferred from homology"/>
<dbReference type="Gene3D" id="3.40.50.620">
    <property type="entry name" value="HUPs"/>
    <property type="match status" value="1"/>
</dbReference>
<dbReference type="GO" id="GO:0008270">
    <property type="term" value="F:zinc ion binding"/>
    <property type="evidence" value="ECO:0007669"/>
    <property type="project" value="UniProtKB-UniRule"/>
</dbReference>
<dbReference type="AlphaFoldDB" id="A0A1B3WDN4"/>
<keyword evidence="6 13" id="KW-0479">Metal-binding</keyword>
<dbReference type="GO" id="GO:0004817">
    <property type="term" value="F:cysteine-tRNA ligase activity"/>
    <property type="evidence" value="ECO:0007669"/>
    <property type="project" value="UniProtKB-UniRule"/>
</dbReference>
<comment type="subcellular location">
    <subcellularLocation>
        <location evidence="1 13">Cytoplasm</location>
    </subcellularLocation>
</comment>
<evidence type="ECO:0000256" key="11">
    <source>
        <dbReference type="ARBA" id="ARBA00023146"/>
    </source>
</evidence>
<comment type="subunit">
    <text evidence="3 13">Monomer.</text>
</comment>
<dbReference type="SUPFAM" id="SSF52374">
    <property type="entry name" value="Nucleotidylyl transferase"/>
    <property type="match status" value="1"/>
</dbReference>
<evidence type="ECO:0000256" key="13">
    <source>
        <dbReference type="HAMAP-Rule" id="MF_00041"/>
    </source>
</evidence>
<dbReference type="Proteomes" id="UP000094757">
    <property type="component" value="Chromosome"/>
</dbReference>
<evidence type="ECO:0000256" key="10">
    <source>
        <dbReference type="ARBA" id="ARBA00022917"/>
    </source>
</evidence>
<feature type="coiled-coil region" evidence="14">
    <location>
        <begin position="303"/>
        <end position="330"/>
    </location>
</feature>
<dbReference type="NCBIfam" id="TIGR00435">
    <property type="entry name" value="cysS"/>
    <property type="match status" value="1"/>
</dbReference>
<feature type="short sequence motif" description="'KMSKS' region" evidence="13">
    <location>
        <begin position="267"/>
        <end position="271"/>
    </location>
</feature>
<protein>
    <recommendedName>
        <fullName evidence="13">Cysteine--tRNA ligase</fullName>
        <ecNumber evidence="13">6.1.1.16</ecNumber>
    </recommendedName>
    <alternativeName>
        <fullName evidence="13">Cysteinyl-tRNA synthetase</fullName>
        <shortName evidence="13">CysRS</shortName>
    </alternativeName>
</protein>
<dbReference type="KEGG" id="dpn:BCB69_03320"/>
<evidence type="ECO:0000313" key="17">
    <source>
        <dbReference type="EMBL" id="RID95015.1"/>
    </source>
</evidence>
<keyword evidence="11 13" id="KW-0030">Aminoacyl-tRNA synthetase</keyword>
<keyword evidence="10 13" id="KW-0648">Protein biosynthesis</keyword>
<feature type="binding site" evidence="13">
    <location>
        <position position="235"/>
    </location>
    <ligand>
        <name>Zn(2+)</name>
        <dbReference type="ChEBI" id="CHEBI:29105"/>
    </ligand>
</feature>
<evidence type="ECO:0000313" key="18">
    <source>
        <dbReference type="Proteomes" id="UP000094757"/>
    </source>
</evidence>
<feature type="domain" description="Cysteinyl-tRNA synthetase class Ia DALR" evidence="15">
    <location>
        <begin position="355"/>
        <end position="423"/>
    </location>
</feature>
<dbReference type="PRINTS" id="PR00983">
    <property type="entry name" value="TRNASYNTHCYS"/>
</dbReference>
<evidence type="ECO:0000256" key="7">
    <source>
        <dbReference type="ARBA" id="ARBA00022741"/>
    </source>
</evidence>
<dbReference type="STRING" id="39950.BCB69_03320"/>
<dbReference type="InterPro" id="IPR014729">
    <property type="entry name" value="Rossmann-like_a/b/a_fold"/>
</dbReference>
<evidence type="ECO:0000259" key="15">
    <source>
        <dbReference type="SMART" id="SM00840"/>
    </source>
</evidence>
<evidence type="ECO:0000256" key="8">
    <source>
        <dbReference type="ARBA" id="ARBA00022833"/>
    </source>
</evidence>
<dbReference type="EMBL" id="QWKU01000001">
    <property type="protein sequence ID" value="RID95015.1"/>
    <property type="molecule type" value="Genomic_DNA"/>
</dbReference>
<gene>
    <name evidence="13" type="primary">cysS</name>
    <name evidence="16" type="ORF">BCB69_03320</name>
    <name evidence="17" type="ORF">DX915_06020</name>
</gene>
<feature type="binding site" evidence="13">
    <location>
        <position position="30"/>
    </location>
    <ligand>
        <name>Zn(2+)</name>
        <dbReference type="ChEBI" id="CHEBI:29105"/>
    </ligand>
</feature>
<dbReference type="CDD" id="cd00672">
    <property type="entry name" value="CysRS_core"/>
    <property type="match status" value="1"/>
</dbReference>
<reference evidence="16" key="1">
    <citation type="submission" date="2016-08" db="EMBL/GenBank/DDBJ databases">
        <authorList>
            <person name="Seilhamer J.J."/>
        </authorList>
    </citation>
    <scope>NUCLEOTIDE SEQUENCE [LARGE SCALE GENOMIC DNA]</scope>
    <source>
        <strain evidence="16">F0677</strain>
    </source>
</reference>
<dbReference type="InterPro" id="IPR024909">
    <property type="entry name" value="Cys-tRNA/MSH_ligase"/>
</dbReference>
<organism evidence="16 18">
    <name type="scientific">Dialister pneumosintes</name>
    <dbReference type="NCBI Taxonomy" id="39950"/>
    <lineage>
        <taxon>Bacteria</taxon>
        <taxon>Bacillati</taxon>
        <taxon>Bacillota</taxon>
        <taxon>Negativicutes</taxon>
        <taxon>Veillonellales</taxon>
        <taxon>Veillonellaceae</taxon>
        <taxon>Dialister</taxon>
    </lineage>
</organism>
<dbReference type="Gene3D" id="1.20.120.1910">
    <property type="entry name" value="Cysteine-tRNA ligase, C-terminal anti-codon recognition domain"/>
    <property type="match status" value="1"/>
</dbReference>
<dbReference type="HAMAP" id="MF_00041">
    <property type="entry name" value="Cys_tRNA_synth"/>
    <property type="match status" value="1"/>
</dbReference>
<evidence type="ECO:0000256" key="4">
    <source>
        <dbReference type="ARBA" id="ARBA00022490"/>
    </source>
</evidence>
<accession>A0A1B3WDN4</accession>
<comment type="catalytic activity">
    <reaction evidence="12 13">
        <text>tRNA(Cys) + L-cysteine + ATP = L-cysteinyl-tRNA(Cys) + AMP + diphosphate</text>
        <dbReference type="Rhea" id="RHEA:17773"/>
        <dbReference type="Rhea" id="RHEA-COMP:9661"/>
        <dbReference type="Rhea" id="RHEA-COMP:9679"/>
        <dbReference type="ChEBI" id="CHEBI:30616"/>
        <dbReference type="ChEBI" id="CHEBI:33019"/>
        <dbReference type="ChEBI" id="CHEBI:35235"/>
        <dbReference type="ChEBI" id="CHEBI:78442"/>
        <dbReference type="ChEBI" id="CHEBI:78517"/>
        <dbReference type="ChEBI" id="CHEBI:456215"/>
        <dbReference type="EC" id="6.1.1.16"/>
    </reaction>
</comment>
<dbReference type="OrthoDB" id="9815130at2"/>
<evidence type="ECO:0000256" key="6">
    <source>
        <dbReference type="ARBA" id="ARBA00022723"/>
    </source>
</evidence>